<feature type="transmembrane region" description="Helical" evidence="6">
    <location>
        <begin position="45"/>
        <end position="67"/>
    </location>
</feature>
<proteinExistence type="inferred from homology"/>
<keyword evidence="8" id="KW-1185">Reference proteome</keyword>
<keyword evidence="4 6" id="KW-1133">Transmembrane helix</keyword>
<feature type="transmembrane region" description="Helical" evidence="6">
    <location>
        <begin position="203"/>
        <end position="225"/>
    </location>
</feature>
<dbReference type="InParanoid" id="A0A1X2HLA3"/>
<evidence type="ECO:0000256" key="6">
    <source>
        <dbReference type="SAM" id="Phobius"/>
    </source>
</evidence>
<evidence type="ECO:0000256" key="3">
    <source>
        <dbReference type="ARBA" id="ARBA00022692"/>
    </source>
</evidence>
<name>A0A1X2HLA3_SYNRA</name>
<gene>
    <name evidence="7" type="ORF">BCR43DRAFT_436107</name>
</gene>
<dbReference type="GO" id="GO:0005886">
    <property type="term" value="C:plasma membrane"/>
    <property type="evidence" value="ECO:0007669"/>
    <property type="project" value="TreeGrafter"/>
</dbReference>
<evidence type="ECO:0000313" key="7">
    <source>
        <dbReference type="EMBL" id="ORY99366.1"/>
    </source>
</evidence>
<dbReference type="PANTHER" id="PTHR30028:SF0">
    <property type="entry name" value="PROTEIN ALUMINUM SENSITIVE 3"/>
    <property type="match status" value="1"/>
</dbReference>
<evidence type="ECO:0000256" key="4">
    <source>
        <dbReference type="ARBA" id="ARBA00022989"/>
    </source>
</evidence>
<feature type="transmembrane region" description="Helical" evidence="6">
    <location>
        <begin position="73"/>
        <end position="92"/>
    </location>
</feature>
<feature type="transmembrane region" description="Helical" evidence="6">
    <location>
        <begin position="231"/>
        <end position="255"/>
    </location>
</feature>
<dbReference type="OrthoDB" id="432685at2759"/>
<reference evidence="7 8" key="1">
    <citation type="submission" date="2016-07" db="EMBL/GenBank/DDBJ databases">
        <title>Pervasive Adenine N6-methylation of Active Genes in Fungi.</title>
        <authorList>
            <consortium name="DOE Joint Genome Institute"/>
            <person name="Mondo S.J."/>
            <person name="Dannebaum R.O."/>
            <person name="Kuo R.C."/>
            <person name="Labutti K."/>
            <person name="Haridas S."/>
            <person name="Kuo A."/>
            <person name="Salamov A."/>
            <person name="Ahrendt S.R."/>
            <person name="Lipzen A."/>
            <person name="Sullivan W."/>
            <person name="Andreopoulos W.B."/>
            <person name="Clum A."/>
            <person name="Lindquist E."/>
            <person name="Daum C."/>
            <person name="Ramamoorthy G.K."/>
            <person name="Gryganskyi A."/>
            <person name="Culley D."/>
            <person name="Magnuson J.K."/>
            <person name="James T.Y."/>
            <person name="O'Malley M.A."/>
            <person name="Stajich J.E."/>
            <person name="Spatafora J.W."/>
            <person name="Visel A."/>
            <person name="Grigoriev I.V."/>
        </authorList>
    </citation>
    <scope>NUCLEOTIDE SEQUENCE [LARGE SCALE GENOMIC DNA]</scope>
    <source>
        <strain evidence="7 8">NRRL 2496</strain>
    </source>
</reference>
<comment type="subcellular location">
    <subcellularLocation>
        <location evidence="1">Membrane</location>
        <topology evidence="1">Multi-pass membrane protein</topology>
    </subcellularLocation>
</comment>
<organism evidence="7 8">
    <name type="scientific">Syncephalastrum racemosum</name>
    <name type="common">Filamentous fungus</name>
    <dbReference type="NCBI Taxonomy" id="13706"/>
    <lineage>
        <taxon>Eukaryota</taxon>
        <taxon>Fungi</taxon>
        <taxon>Fungi incertae sedis</taxon>
        <taxon>Mucoromycota</taxon>
        <taxon>Mucoromycotina</taxon>
        <taxon>Mucoromycetes</taxon>
        <taxon>Mucorales</taxon>
        <taxon>Syncephalastraceae</taxon>
        <taxon>Syncephalastrum</taxon>
    </lineage>
</organism>
<dbReference type="Pfam" id="PF03649">
    <property type="entry name" value="UPF0014"/>
    <property type="match status" value="1"/>
</dbReference>
<dbReference type="Proteomes" id="UP000242180">
    <property type="component" value="Unassembled WGS sequence"/>
</dbReference>
<evidence type="ECO:0000256" key="5">
    <source>
        <dbReference type="ARBA" id="ARBA00023136"/>
    </source>
</evidence>
<sequence length="268" mass="29517">MEQLDGDGGRIQAKFTWANVAVASAFIFVNIAISGFMGLKLERPLFVSSFRCLIQLVIMGYILQYIFSMHSPYYVAFLTFVLIMLSTFETVFDKSERSWHGMFMSVFISTAFSTLLIGILGTRWAMLQKPFWQAEVFVPTIGLLLGITTGSMAVALDSFLTEVGTNQGRIETYLAYGATRFEASRTVAIEAVRLAMLPTINRMSIVGLITIPGTMTGQILSGAPIMNAVRYQMIISFMISAASGLAVLSVIAVSFPWSTQPEKILTSF</sequence>
<feature type="transmembrane region" description="Helical" evidence="6">
    <location>
        <begin position="104"/>
        <end position="124"/>
    </location>
</feature>
<dbReference type="PANTHER" id="PTHR30028">
    <property type="entry name" value="UPF0014 INNER MEMBRANE PROTEIN YBBM-RELATED"/>
    <property type="match status" value="1"/>
</dbReference>
<evidence type="ECO:0000256" key="2">
    <source>
        <dbReference type="ARBA" id="ARBA00005268"/>
    </source>
</evidence>
<keyword evidence="3 6" id="KW-0812">Transmembrane</keyword>
<keyword evidence="5 6" id="KW-0472">Membrane</keyword>
<dbReference type="AlphaFoldDB" id="A0A1X2HLA3"/>
<comment type="similarity">
    <text evidence="2">Belongs to the UPF0014 family.</text>
</comment>
<dbReference type="OMA" id="FWLPELF"/>
<feature type="transmembrane region" description="Helical" evidence="6">
    <location>
        <begin position="136"/>
        <end position="160"/>
    </location>
</feature>
<evidence type="ECO:0000256" key="1">
    <source>
        <dbReference type="ARBA" id="ARBA00004141"/>
    </source>
</evidence>
<dbReference type="EMBL" id="MCGN01000003">
    <property type="protein sequence ID" value="ORY99366.1"/>
    <property type="molecule type" value="Genomic_DNA"/>
</dbReference>
<accession>A0A1X2HLA3</accession>
<feature type="transmembrane region" description="Helical" evidence="6">
    <location>
        <begin position="15"/>
        <end position="33"/>
    </location>
</feature>
<protein>
    <submittedName>
        <fullName evidence="7">UPF0014 family</fullName>
    </submittedName>
</protein>
<comment type="caution">
    <text evidence="7">The sequence shown here is derived from an EMBL/GenBank/DDBJ whole genome shotgun (WGS) entry which is preliminary data.</text>
</comment>
<evidence type="ECO:0000313" key="8">
    <source>
        <dbReference type="Proteomes" id="UP000242180"/>
    </source>
</evidence>
<dbReference type="InterPro" id="IPR005226">
    <property type="entry name" value="UPF0014_fam"/>
</dbReference>